<dbReference type="Pfam" id="PF01636">
    <property type="entry name" value="APH"/>
    <property type="match status" value="1"/>
</dbReference>
<dbReference type="InterPro" id="IPR011009">
    <property type="entry name" value="Kinase-like_dom_sf"/>
</dbReference>
<gene>
    <name evidence="2" type="ORF">SAMN05192554_10778</name>
</gene>
<dbReference type="PANTHER" id="PTHR47829">
    <property type="entry name" value="HYDROLASE, PUTATIVE (AFU_ORTHOLOGUE AFUA_1G12880)-RELATED"/>
    <property type="match status" value="1"/>
</dbReference>
<dbReference type="Gene3D" id="3.30.200.20">
    <property type="entry name" value="Phosphorylase Kinase, domain 1"/>
    <property type="match status" value="1"/>
</dbReference>
<dbReference type="Gene3D" id="3.90.1200.10">
    <property type="match status" value="1"/>
</dbReference>
<protein>
    <submittedName>
        <fullName evidence="2">Predicted kinase, aminoglycoside phosphotransferase (APT) family</fullName>
    </submittedName>
</protein>
<feature type="domain" description="Aminoglycoside phosphotransferase" evidence="1">
    <location>
        <begin position="48"/>
        <end position="298"/>
    </location>
</feature>
<name>A0A1G9VZC1_9EURY</name>
<dbReference type="CDD" id="cd05154">
    <property type="entry name" value="ACAD10_11_N-like"/>
    <property type="match status" value="1"/>
</dbReference>
<dbReference type="PANTHER" id="PTHR47829:SF1">
    <property type="entry name" value="HAD FAMILY PHOSPHATASE"/>
    <property type="match status" value="1"/>
</dbReference>
<evidence type="ECO:0000313" key="3">
    <source>
        <dbReference type="Proteomes" id="UP000199370"/>
    </source>
</evidence>
<dbReference type="GO" id="GO:0016301">
    <property type="term" value="F:kinase activity"/>
    <property type="evidence" value="ECO:0007669"/>
    <property type="project" value="UniProtKB-KW"/>
</dbReference>
<dbReference type="InterPro" id="IPR041726">
    <property type="entry name" value="ACAD10_11_N"/>
</dbReference>
<keyword evidence="2" id="KW-0418">Kinase</keyword>
<sequence>MTRGYSYDPHVVPGVTDESDEYFDRLVDEAALESYLRANLGDADDFEVRRHQAGHSNETLFVTWGGEELVLRRPPPGETAEKAHDVLREYSVVDALQSTDVPLPRTVLACDDHDVVGSDFYLMERLDGTVVRGGDGDPLSEPAARKRVGEELVDTLAAIHTVDVDDVGLTEFGHPEGFSQRQVKRWSEQLTWAFSKTSDEREVPAIYDVMEWLQENAPEEHPHTLVHGDYKLDNVMYDLADEPELIGVFDWEMSTLGDPLTDLGWMLSFWRDAGDPDPVSGEFFDPFLENDGYPTRRELVDRYEAATGIEYTNDRFYRALAVYKLCGLGEMFFARHLAGDADDPLYPKMREAVPALADRAQRIIDGEEPL</sequence>
<reference evidence="2 3" key="1">
    <citation type="submission" date="2016-10" db="EMBL/GenBank/DDBJ databases">
        <authorList>
            <person name="de Groot N.N."/>
        </authorList>
    </citation>
    <scope>NUCLEOTIDE SEQUENCE [LARGE SCALE GENOMIC DNA]</scope>
    <source>
        <strain evidence="3">EB21,IBRC-M 10013,KCTC 4048</strain>
    </source>
</reference>
<dbReference type="STRING" id="996166.SAMN05192554_10778"/>
<accession>A0A1G9VZC1</accession>
<keyword evidence="2" id="KW-0808">Transferase</keyword>
<dbReference type="EMBL" id="FNIA01000007">
    <property type="protein sequence ID" value="SDM77639.1"/>
    <property type="molecule type" value="Genomic_DNA"/>
</dbReference>
<evidence type="ECO:0000313" key="2">
    <source>
        <dbReference type="EMBL" id="SDM77639.1"/>
    </source>
</evidence>
<dbReference type="InterPro" id="IPR052898">
    <property type="entry name" value="ACAD10-like"/>
</dbReference>
<dbReference type="InterPro" id="IPR002575">
    <property type="entry name" value="Aminoglycoside_PTrfase"/>
</dbReference>
<dbReference type="Proteomes" id="UP000199370">
    <property type="component" value="Unassembled WGS sequence"/>
</dbReference>
<evidence type="ECO:0000259" key="1">
    <source>
        <dbReference type="Pfam" id="PF01636"/>
    </source>
</evidence>
<keyword evidence="3" id="KW-1185">Reference proteome</keyword>
<dbReference type="SUPFAM" id="SSF56112">
    <property type="entry name" value="Protein kinase-like (PK-like)"/>
    <property type="match status" value="1"/>
</dbReference>
<organism evidence="2 3">
    <name type="scientific">Haloarchaeobius iranensis</name>
    <dbReference type="NCBI Taxonomy" id="996166"/>
    <lineage>
        <taxon>Archaea</taxon>
        <taxon>Methanobacteriati</taxon>
        <taxon>Methanobacteriota</taxon>
        <taxon>Stenosarchaea group</taxon>
        <taxon>Halobacteria</taxon>
        <taxon>Halobacteriales</taxon>
        <taxon>Halorubellaceae</taxon>
        <taxon>Haloarchaeobius</taxon>
    </lineage>
</organism>
<proteinExistence type="predicted"/>
<dbReference type="AlphaFoldDB" id="A0A1G9VZC1"/>